<organism evidence="1 2">
    <name type="scientific">Elysia crispata</name>
    <name type="common">lettuce slug</name>
    <dbReference type="NCBI Taxonomy" id="231223"/>
    <lineage>
        <taxon>Eukaryota</taxon>
        <taxon>Metazoa</taxon>
        <taxon>Spiralia</taxon>
        <taxon>Lophotrochozoa</taxon>
        <taxon>Mollusca</taxon>
        <taxon>Gastropoda</taxon>
        <taxon>Heterobranchia</taxon>
        <taxon>Euthyneura</taxon>
        <taxon>Panpulmonata</taxon>
        <taxon>Sacoglossa</taxon>
        <taxon>Placobranchoidea</taxon>
        <taxon>Plakobranchidae</taxon>
        <taxon>Elysia</taxon>
    </lineage>
</organism>
<protein>
    <submittedName>
        <fullName evidence="1">Uncharacterized protein</fullName>
    </submittedName>
</protein>
<reference evidence="1" key="1">
    <citation type="journal article" date="2023" name="G3 (Bethesda)">
        <title>A reference genome for the long-term kleptoplast-retaining sea slug Elysia crispata morphotype clarki.</title>
        <authorList>
            <person name="Eastman K.E."/>
            <person name="Pendleton A.L."/>
            <person name="Shaikh M.A."/>
            <person name="Suttiyut T."/>
            <person name="Ogas R."/>
            <person name="Tomko P."/>
            <person name="Gavelis G."/>
            <person name="Widhalm J.R."/>
            <person name="Wisecaver J.H."/>
        </authorList>
    </citation>
    <scope>NUCLEOTIDE SEQUENCE</scope>
    <source>
        <strain evidence="1">ECLA1</strain>
    </source>
</reference>
<evidence type="ECO:0000313" key="2">
    <source>
        <dbReference type="Proteomes" id="UP001283361"/>
    </source>
</evidence>
<evidence type="ECO:0000313" key="1">
    <source>
        <dbReference type="EMBL" id="KAK3802626.1"/>
    </source>
</evidence>
<dbReference type="AlphaFoldDB" id="A0AAE1BC55"/>
<gene>
    <name evidence="1" type="ORF">RRG08_010397</name>
</gene>
<keyword evidence="2" id="KW-1185">Reference proteome</keyword>
<proteinExistence type="predicted"/>
<name>A0AAE1BC55_9GAST</name>
<sequence length="175" mass="18903">MFTVVGGSWGLMPCQDTKIQTDVIVVEEGQPPDKSVLNGGESCEADGKLPFRVGARHRQWCMMVQTTVSHRRAWREVGQPLCGAATGAGRDCCVSQRNLGPDEVTGVKSLEQSSAGVPGLLPGGKLVMKCLLVQPLLIVAISPRCNSNVVATDTGEDLSRVCSIFFDDFRKKKKR</sequence>
<accession>A0AAE1BC55</accession>
<comment type="caution">
    <text evidence="1">The sequence shown here is derived from an EMBL/GenBank/DDBJ whole genome shotgun (WGS) entry which is preliminary data.</text>
</comment>
<dbReference type="Proteomes" id="UP001283361">
    <property type="component" value="Unassembled WGS sequence"/>
</dbReference>
<dbReference type="EMBL" id="JAWDGP010000221">
    <property type="protein sequence ID" value="KAK3802626.1"/>
    <property type="molecule type" value="Genomic_DNA"/>
</dbReference>